<reference evidence="3" key="1">
    <citation type="submission" date="2015-06" db="EMBL/GenBank/DDBJ databases">
        <title>Expansion of signal transduction pathways in fungi by whole-genome duplication.</title>
        <authorList>
            <consortium name="DOE Joint Genome Institute"/>
            <person name="Corrochano L.M."/>
            <person name="Kuo A."/>
            <person name="Marcet-Houben M."/>
            <person name="Polaino S."/>
            <person name="Salamov A."/>
            <person name="Villalobos J.M."/>
            <person name="Alvarez M.I."/>
            <person name="Avalos J."/>
            <person name="Benito E.P."/>
            <person name="Benoit I."/>
            <person name="Burger G."/>
            <person name="Camino L.P."/>
            <person name="Canovas D."/>
            <person name="Cerda-Olmedo E."/>
            <person name="Cheng J.-F."/>
            <person name="Dominguez A."/>
            <person name="Elias M."/>
            <person name="Eslava A.P."/>
            <person name="Glaser F."/>
            <person name="Grimwood J."/>
            <person name="Gutierrez G."/>
            <person name="Heitman J."/>
            <person name="Henrissat B."/>
            <person name="Iturriaga E.A."/>
            <person name="Lang B.F."/>
            <person name="Lavin J.L."/>
            <person name="Lee S."/>
            <person name="Li W."/>
            <person name="Lindquist E."/>
            <person name="Lopez-Garcia S."/>
            <person name="Luque E.M."/>
            <person name="Marcos A.T."/>
            <person name="Martin J."/>
            <person name="McCluskey K."/>
            <person name="Medina H.R."/>
            <person name="Miralles-Duran A."/>
            <person name="Miyazaki A."/>
            <person name="Munoz-Torres E."/>
            <person name="Oguiza J.A."/>
            <person name="Ohm R."/>
            <person name="Olmedo M."/>
            <person name="Orejas M."/>
            <person name="Ortiz-Castellanos L."/>
            <person name="Pisabarro A.G."/>
            <person name="Rodriguez-Romero J."/>
            <person name="Ruiz-Herrera J."/>
            <person name="Ruiz-Vazquez R."/>
            <person name="Sanz C."/>
            <person name="Schackwitz W."/>
            <person name="Schmutz J."/>
            <person name="Shahriari M."/>
            <person name="Shelest E."/>
            <person name="Silva-Franco F."/>
            <person name="Soanes D."/>
            <person name="Syed K."/>
            <person name="Tagua V.G."/>
            <person name="Talbot N.J."/>
            <person name="Thon M."/>
            <person name="De vries R.P."/>
            <person name="Wiebenga A."/>
            <person name="Yadav J.S."/>
            <person name="Braun E.L."/>
            <person name="Baker S."/>
            <person name="Garre V."/>
            <person name="Horwitz B."/>
            <person name="Torres-Martinez S."/>
            <person name="Idnurm A."/>
            <person name="Herrera-Estrella A."/>
            <person name="Gabaldon T."/>
            <person name="Grigoriev I.V."/>
        </authorList>
    </citation>
    <scope>NUCLEOTIDE SEQUENCE [LARGE SCALE GENOMIC DNA]</scope>
    <source>
        <strain evidence="3">NRRL 1555(-)</strain>
    </source>
</reference>
<evidence type="ECO:0000313" key="2">
    <source>
        <dbReference type="EMBL" id="OAD79006.1"/>
    </source>
</evidence>
<accession>A0A167Q3E9</accession>
<dbReference type="Proteomes" id="UP000077315">
    <property type="component" value="Unassembled WGS sequence"/>
</dbReference>
<dbReference type="AlphaFoldDB" id="A0A167Q3E9"/>
<gene>
    <name evidence="2" type="ORF">PHYBLDRAFT_62225</name>
</gene>
<sequence>MYRLKSRTIKSQRYGRKLKGGKVKSKFALEVVEKRGSSGKGSRGDKRNVIKYEQPMMAPYSQQRAAKIEAAEREELVHGENVKDCKPERHETKHCGPHEAGGRTKTDKAGEGQVWGLWGVQNWSGNCRVGGKTGWTNNVKGCRGQEPSRKDTHQQLYWKAYLAKETDRVQDKRASVETFEEPVKDNRTTEYAVEGALGKHAKTRIYFIGVGNLEIAPCRWKGRVVWLCSSEIGERQRETGGEVDYHVREVVREKVNGSKTPKPPSQIGWQKVPREMGGKEQYCINLLMIERSRWKKDRGTVTTLRTCQSLERMRELSTVARPQIEREQE</sequence>
<evidence type="ECO:0000256" key="1">
    <source>
        <dbReference type="SAM" id="MobiDB-lite"/>
    </source>
</evidence>
<keyword evidence="3" id="KW-1185">Reference proteome</keyword>
<proteinExistence type="predicted"/>
<dbReference type="EMBL" id="KV440973">
    <property type="protein sequence ID" value="OAD79006.1"/>
    <property type="molecule type" value="Genomic_DNA"/>
</dbReference>
<dbReference type="GeneID" id="29001842"/>
<name>A0A167Q3E9_PHYB8</name>
<organism evidence="2 3">
    <name type="scientific">Phycomyces blakesleeanus (strain ATCC 8743b / DSM 1359 / FGSC 10004 / NBRC 33097 / NRRL 1555)</name>
    <dbReference type="NCBI Taxonomy" id="763407"/>
    <lineage>
        <taxon>Eukaryota</taxon>
        <taxon>Fungi</taxon>
        <taxon>Fungi incertae sedis</taxon>
        <taxon>Mucoromycota</taxon>
        <taxon>Mucoromycotina</taxon>
        <taxon>Mucoromycetes</taxon>
        <taxon>Mucorales</taxon>
        <taxon>Phycomycetaceae</taxon>
        <taxon>Phycomyces</taxon>
    </lineage>
</organism>
<dbReference type="InParanoid" id="A0A167Q3E9"/>
<protein>
    <submittedName>
        <fullName evidence="2">Uncharacterized protein</fullName>
    </submittedName>
</protein>
<evidence type="ECO:0000313" key="3">
    <source>
        <dbReference type="Proteomes" id="UP000077315"/>
    </source>
</evidence>
<feature type="region of interest" description="Disordered" evidence="1">
    <location>
        <begin position="79"/>
        <end position="109"/>
    </location>
</feature>
<dbReference type="VEuPathDB" id="FungiDB:PHYBLDRAFT_62225"/>
<dbReference type="RefSeq" id="XP_018297046.1">
    <property type="nucleotide sequence ID" value="XM_018440936.1"/>
</dbReference>